<evidence type="ECO:0000256" key="1">
    <source>
        <dbReference type="SAM" id="Coils"/>
    </source>
</evidence>
<dbReference type="EMBL" id="JH431734">
    <property type="status" value="NOT_ANNOTATED_CDS"/>
    <property type="molecule type" value="Genomic_DNA"/>
</dbReference>
<organism evidence="4 5">
    <name type="scientific">Strigamia maritima</name>
    <name type="common">European centipede</name>
    <name type="synonym">Geophilus maritimus</name>
    <dbReference type="NCBI Taxonomy" id="126957"/>
    <lineage>
        <taxon>Eukaryota</taxon>
        <taxon>Metazoa</taxon>
        <taxon>Ecdysozoa</taxon>
        <taxon>Arthropoda</taxon>
        <taxon>Myriapoda</taxon>
        <taxon>Chilopoda</taxon>
        <taxon>Pleurostigmophora</taxon>
        <taxon>Geophilomorpha</taxon>
        <taxon>Linotaeniidae</taxon>
        <taxon>Strigamia</taxon>
    </lineage>
</organism>
<dbReference type="AlphaFoldDB" id="T1J0F0"/>
<evidence type="ECO:0000313" key="4">
    <source>
        <dbReference type="EnsemblMetazoa" id="SMAR006995-PA"/>
    </source>
</evidence>
<accession>T1J0F0</accession>
<keyword evidence="3" id="KW-0732">Signal</keyword>
<evidence type="ECO:0000313" key="5">
    <source>
        <dbReference type="Proteomes" id="UP000014500"/>
    </source>
</evidence>
<sequence>MKVLLLAFVLLLVVSVIVSADDSFDAEVNGLQESDESVTDDGDSEERHQIEKRGLRKKFKKWRKKAKNALKKAAEAAAKAKIASVIAGAVGGGKK</sequence>
<feature type="compositionally biased region" description="Acidic residues" evidence="2">
    <location>
        <begin position="33"/>
        <end position="44"/>
    </location>
</feature>
<keyword evidence="5" id="KW-1185">Reference proteome</keyword>
<name>T1J0F0_STRMM</name>
<feature type="coiled-coil region" evidence="1">
    <location>
        <begin position="52"/>
        <end position="83"/>
    </location>
</feature>
<protein>
    <submittedName>
        <fullName evidence="4">Uncharacterized protein</fullName>
    </submittedName>
</protein>
<dbReference type="Proteomes" id="UP000014500">
    <property type="component" value="Unassembled WGS sequence"/>
</dbReference>
<evidence type="ECO:0000256" key="2">
    <source>
        <dbReference type="SAM" id="MobiDB-lite"/>
    </source>
</evidence>
<reference evidence="5" key="1">
    <citation type="submission" date="2011-05" db="EMBL/GenBank/DDBJ databases">
        <authorList>
            <person name="Richards S.R."/>
            <person name="Qu J."/>
            <person name="Jiang H."/>
            <person name="Jhangiani S.N."/>
            <person name="Agravi P."/>
            <person name="Goodspeed R."/>
            <person name="Gross S."/>
            <person name="Mandapat C."/>
            <person name="Jackson L."/>
            <person name="Mathew T."/>
            <person name="Pu L."/>
            <person name="Thornton R."/>
            <person name="Saada N."/>
            <person name="Wilczek-Boney K.B."/>
            <person name="Lee S."/>
            <person name="Kovar C."/>
            <person name="Wu Y."/>
            <person name="Scherer S.E."/>
            <person name="Worley K.C."/>
            <person name="Muzny D.M."/>
            <person name="Gibbs R."/>
        </authorList>
    </citation>
    <scope>NUCLEOTIDE SEQUENCE</scope>
    <source>
        <strain evidence="5">Brora</strain>
    </source>
</reference>
<feature type="chain" id="PRO_5004590190" evidence="3">
    <location>
        <begin position="21"/>
        <end position="95"/>
    </location>
</feature>
<feature type="region of interest" description="Disordered" evidence="2">
    <location>
        <begin position="31"/>
        <end position="51"/>
    </location>
</feature>
<dbReference type="EnsemblMetazoa" id="SMAR006995-RA">
    <property type="protein sequence ID" value="SMAR006995-PA"/>
    <property type="gene ID" value="SMAR006995"/>
</dbReference>
<proteinExistence type="predicted"/>
<reference evidence="4" key="2">
    <citation type="submission" date="2015-02" db="UniProtKB">
        <authorList>
            <consortium name="EnsemblMetazoa"/>
        </authorList>
    </citation>
    <scope>IDENTIFICATION</scope>
</reference>
<dbReference type="HOGENOM" id="CLU_2375459_0_0_1"/>
<keyword evidence="1" id="KW-0175">Coiled coil</keyword>
<evidence type="ECO:0000256" key="3">
    <source>
        <dbReference type="SAM" id="SignalP"/>
    </source>
</evidence>
<feature type="signal peptide" evidence="3">
    <location>
        <begin position="1"/>
        <end position="20"/>
    </location>
</feature>